<evidence type="ECO:0000256" key="3">
    <source>
        <dbReference type="ARBA" id="ARBA00022840"/>
    </source>
</evidence>
<dbReference type="InterPro" id="IPR003593">
    <property type="entry name" value="AAA+_ATPase"/>
</dbReference>
<dbReference type="NCBIfam" id="TIGR00368">
    <property type="entry name" value="YifB family Mg chelatase-like AAA ATPase"/>
    <property type="match status" value="1"/>
</dbReference>
<dbReference type="Pfam" id="PF13541">
    <property type="entry name" value="ChlI"/>
    <property type="match status" value="1"/>
</dbReference>
<evidence type="ECO:0000259" key="4">
    <source>
        <dbReference type="PROSITE" id="PS50051"/>
    </source>
</evidence>
<name>A0A7C4ARI5_9BACT</name>
<accession>A0A7C4ARI5</accession>
<dbReference type="Pfam" id="PF01078">
    <property type="entry name" value="Mg_chelatase"/>
    <property type="match status" value="1"/>
</dbReference>
<dbReference type="InterPro" id="IPR000523">
    <property type="entry name" value="Mg_chelatse_chII-like_cat_dom"/>
</dbReference>
<comment type="similarity">
    <text evidence="1">Belongs to the Mg-chelatase subunits D/I family. ComM subfamily.</text>
</comment>
<dbReference type="InterPro" id="IPR004482">
    <property type="entry name" value="Mg_chelat-rel"/>
</dbReference>
<dbReference type="EMBL" id="DTGT01000186">
    <property type="protein sequence ID" value="HGH60858.1"/>
    <property type="molecule type" value="Genomic_DNA"/>
</dbReference>
<keyword evidence="3 5" id="KW-0067">ATP-binding</keyword>
<dbReference type="Gene3D" id="3.30.230.10">
    <property type="match status" value="1"/>
</dbReference>
<dbReference type="SUPFAM" id="SSF52540">
    <property type="entry name" value="P-loop containing nucleoside triphosphate hydrolases"/>
    <property type="match status" value="1"/>
</dbReference>
<dbReference type="GO" id="GO:0003677">
    <property type="term" value="F:DNA binding"/>
    <property type="evidence" value="ECO:0007669"/>
    <property type="project" value="InterPro"/>
</dbReference>
<dbReference type="SUPFAM" id="SSF54211">
    <property type="entry name" value="Ribosomal protein S5 domain 2-like"/>
    <property type="match status" value="1"/>
</dbReference>
<dbReference type="InterPro" id="IPR001208">
    <property type="entry name" value="MCM_dom"/>
</dbReference>
<dbReference type="InterPro" id="IPR025158">
    <property type="entry name" value="Mg_chelat-rel_C"/>
</dbReference>
<keyword evidence="2" id="KW-0547">Nucleotide-binding</keyword>
<dbReference type="Gene3D" id="3.40.50.300">
    <property type="entry name" value="P-loop containing nucleotide triphosphate hydrolases"/>
    <property type="match status" value="1"/>
</dbReference>
<sequence>MLARVHTAALIGIEAYPIEVEVDVYTGLPSIAVVGLPDNAVRESIARVKSAITNTGYPFPPRRITINLAPAGLKKEGSGFDLPIAIGILAALEMLPADILKDYLVVGELSLDGRIKPVRGSLSVALRARDDGFKGVIVPEANAHEAAIVENVEVLGVSNLLTATGFLMNRLELEPARPTRTSQSRYGKYMVDFREIKGQEYAKRAVEVAAAGGHNILMIGPPGSGKTMISQRIPSILPEPVFEEALETTRIYSAAGLLGRHGSFMSVRPFRSPHHTVSDAGLIGGGVIPKPGEVSLAHNGVLFLDELPEFHKNVLEVLRQPLEDGEVTISRAQIAITFPARFMLVAAMNPCPCGYRGDPTHECTCTRQSVERYWSRISGPLLDRIDIHIEVPAVQWRDLTAIPEGPSSSEIRERVNRARQIQLERFQGTGIYSNSQMGSTLIKKHCALGSESLSFLEKAVAKLGLSARAYHRVLKIARTIADLEGAQDIQPGHVAEAVQYRSLDRRYARWE</sequence>
<organism evidence="5">
    <name type="scientific">Desulfomonile tiedjei</name>
    <dbReference type="NCBI Taxonomy" id="2358"/>
    <lineage>
        <taxon>Bacteria</taxon>
        <taxon>Pseudomonadati</taxon>
        <taxon>Thermodesulfobacteriota</taxon>
        <taxon>Desulfomonilia</taxon>
        <taxon>Desulfomonilales</taxon>
        <taxon>Desulfomonilaceae</taxon>
        <taxon>Desulfomonile</taxon>
    </lineage>
</organism>
<dbReference type="AlphaFoldDB" id="A0A7C4ARI5"/>
<protein>
    <submittedName>
        <fullName evidence="5">ATP-binding protein</fullName>
    </submittedName>
</protein>
<evidence type="ECO:0000313" key="5">
    <source>
        <dbReference type="EMBL" id="HGH60858.1"/>
    </source>
</evidence>
<dbReference type="PANTHER" id="PTHR32039:SF7">
    <property type="entry name" value="COMPETENCE PROTEIN COMM"/>
    <property type="match status" value="1"/>
</dbReference>
<evidence type="ECO:0000256" key="2">
    <source>
        <dbReference type="ARBA" id="ARBA00022741"/>
    </source>
</evidence>
<dbReference type="InterPro" id="IPR014721">
    <property type="entry name" value="Ribsml_uS5_D2-typ_fold_subgr"/>
</dbReference>
<proteinExistence type="inferred from homology"/>
<dbReference type="PRINTS" id="PR01657">
    <property type="entry name" value="MCMFAMILY"/>
</dbReference>
<dbReference type="PROSITE" id="PS50051">
    <property type="entry name" value="MCM_2"/>
    <property type="match status" value="1"/>
</dbReference>
<dbReference type="InterPro" id="IPR027417">
    <property type="entry name" value="P-loop_NTPase"/>
</dbReference>
<gene>
    <name evidence="5" type="ORF">ENV54_06125</name>
</gene>
<evidence type="ECO:0000256" key="1">
    <source>
        <dbReference type="ARBA" id="ARBA00006354"/>
    </source>
</evidence>
<dbReference type="SMART" id="SM00382">
    <property type="entry name" value="AAA"/>
    <property type="match status" value="1"/>
</dbReference>
<dbReference type="InterPro" id="IPR020568">
    <property type="entry name" value="Ribosomal_Su5_D2-typ_SF"/>
</dbReference>
<reference evidence="5" key="1">
    <citation type="journal article" date="2020" name="mSystems">
        <title>Genome- and Community-Level Interaction Insights into Carbon Utilization and Element Cycling Functions of Hydrothermarchaeota in Hydrothermal Sediment.</title>
        <authorList>
            <person name="Zhou Z."/>
            <person name="Liu Y."/>
            <person name="Xu W."/>
            <person name="Pan J."/>
            <person name="Luo Z.H."/>
            <person name="Li M."/>
        </authorList>
    </citation>
    <scope>NUCLEOTIDE SEQUENCE [LARGE SCALE GENOMIC DNA]</scope>
    <source>
        <strain evidence="5">SpSt-769</strain>
    </source>
</reference>
<dbReference type="Pfam" id="PF13335">
    <property type="entry name" value="Mg_chelatase_C"/>
    <property type="match status" value="1"/>
</dbReference>
<feature type="domain" description="MCM C-terminal AAA(+) ATPase" evidence="4">
    <location>
        <begin position="292"/>
        <end position="387"/>
    </location>
</feature>
<dbReference type="GO" id="GO:0005524">
    <property type="term" value="F:ATP binding"/>
    <property type="evidence" value="ECO:0007669"/>
    <property type="project" value="UniProtKB-KW"/>
</dbReference>
<comment type="caution">
    <text evidence="5">The sequence shown here is derived from an EMBL/GenBank/DDBJ whole genome shotgun (WGS) entry which is preliminary data.</text>
</comment>
<dbReference type="InterPro" id="IPR045006">
    <property type="entry name" value="CHLI-like"/>
</dbReference>
<dbReference type="PANTHER" id="PTHR32039">
    <property type="entry name" value="MAGNESIUM-CHELATASE SUBUNIT CHLI"/>
    <property type="match status" value="1"/>
</dbReference>